<dbReference type="RefSeq" id="WP_176453846.1">
    <property type="nucleotide sequence ID" value="NZ_LT635650.1"/>
</dbReference>
<dbReference type="InterPro" id="IPR009241">
    <property type="entry name" value="HigB-like"/>
</dbReference>
<protein>
    <submittedName>
        <fullName evidence="2">Phage derived protein Gp49-like (DUF891)</fullName>
    </submittedName>
</protein>
<geneLocation type="plasmid" evidence="2">
    <name>9789_1_48</name>
</geneLocation>
<evidence type="ECO:0000313" key="2">
    <source>
        <dbReference type="EMBL" id="SGZ37725.1"/>
    </source>
</evidence>
<feature type="compositionally biased region" description="Basic residues" evidence="1">
    <location>
        <begin position="99"/>
        <end position="108"/>
    </location>
</feature>
<name>A0A1L0CG42_AEREN</name>
<dbReference type="Pfam" id="PF05973">
    <property type="entry name" value="Gp49"/>
    <property type="match status" value="1"/>
</dbReference>
<organism evidence="2">
    <name type="scientific">Aeromonas enteropelogenes</name>
    <name type="common">Aeromonas trota</name>
    <dbReference type="NCBI Taxonomy" id="29489"/>
    <lineage>
        <taxon>Bacteria</taxon>
        <taxon>Pseudomonadati</taxon>
        <taxon>Pseudomonadota</taxon>
        <taxon>Gammaproteobacteria</taxon>
        <taxon>Aeromonadales</taxon>
        <taxon>Aeromonadaceae</taxon>
        <taxon>Aeromonas</taxon>
    </lineage>
</organism>
<proteinExistence type="predicted"/>
<dbReference type="EMBL" id="LT635650">
    <property type="protein sequence ID" value="SGZ37725.1"/>
    <property type="molecule type" value="Genomic_DNA"/>
</dbReference>
<evidence type="ECO:0000256" key="1">
    <source>
        <dbReference type="SAM" id="MobiDB-lite"/>
    </source>
</evidence>
<reference evidence="2" key="1">
    <citation type="submission" date="2016-11" db="EMBL/GenBank/DDBJ databases">
        <title>Aeromonas genus plasmids.</title>
        <authorList>
            <person name="Klemm E.J."/>
            <person name="Page A.J."/>
        </authorList>
    </citation>
    <scope>NUCLEOTIDE SEQUENCE [LARGE SCALE GENOMIC DNA]</scope>
    <source>
        <strain evidence="2">9789_1_48</strain>
        <plasmid evidence="2">9789_1_48</plasmid>
    </source>
</reference>
<sequence>MKEKKVVFHGDSEKQLRGFPRALLEKTIFSIVQLQHGQETSLKTKPMQGLGDGVMEFIIKNGHPAYRCVYVLQDDAVHVLHAFSKTSSGTDSKHEKTIKQRYKHIKNK</sequence>
<dbReference type="AlphaFoldDB" id="A0A1L0CG42"/>
<reference evidence="2" key="2">
    <citation type="submission" date="2016-11" db="EMBL/GenBank/DDBJ databases">
        <authorList>
            <person name="Jaros S."/>
            <person name="Januszkiewicz K."/>
            <person name="Wedrychowicz H."/>
        </authorList>
    </citation>
    <scope>NUCLEOTIDE SEQUENCE</scope>
    <source>
        <strain evidence="2">9789_1_48</strain>
        <plasmid evidence="2">9789_1_48</plasmid>
    </source>
</reference>
<feature type="region of interest" description="Disordered" evidence="1">
    <location>
        <begin position="86"/>
        <end position="108"/>
    </location>
</feature>
<accession>A0A1L0CG42</accession>
<keyword evidence="2" id="KW-0614">Plasmid</keyword>